<dbReference type="GO" id="GO:0015628">
    <property type="term" value="P:protein secretion by the type II secretion system"/>
    <property type="evidence" value="ECO:0007669"/>
    <property type="project" value="InterPro"/>
</dbReference>
<evidence type="ECO:0000256" key="4">
    <source>
        <dbReference type="ARBA" id="ARBA00022475"/>
    </source>
</evidence>
<dbReference type="SUPFAM" id="SSF54523">
    <property type="entry name" value="Pili subunits"/>
    <property type="match status" value="1"/>
</dbReference>
<evidence type="ECO:0000256" key="11">
    <source>
        <dbReference type="SAM" id="Phobius"/>
    </source>
</evidence>
<evidence type="ECO:0000256" key="8">
    <source>
        <dbReference type="ARBA" id="ARBA00022989"/>
    </source>
</evidence>
<comment type="caution">
    <text evidence="12">The sequence shown here is derived from an EMBL/GenBank/DDBJ whole genome shotgun (WGS) entry which is preliminary data.</text>
</comment>
<evidence type="ECO:0000256" key="5">
    <source>
        <dbReference type="ARBA" id="ARBA00022481"/>
    </source>
</evidence>
<evidence type="ECO:0000313" key="13">
    <source>
        <dbReference type="Proteomes" id="UP000319897"/>
    </source>
</evidence>
<gene>
    <name evidence="12" type="ORF">FJQ54_06160</name>
</gene>
<keyword evidence="9 11" id="KW-0472">Membrane</keyword>
<proteinExistence type="inferred from homology"/>
<dbReference type="InterPro" id="IPR010055">
    <property type="entry name" value="T2SS_protein-GspJ"/>
</dbReference>
<sequence length="241" mass="25081">MVLAGDAATRAGPGADAGPCAAGCGRQRDGGGRTHRHPQPAAPARHPARGEPAMRRSARPNGFTLVEMLVSLLIFSIIASIATAMTVGATRSFAASSTALAALSDLDRTRSVLAADLGQAAERPSLAADGSPMPAFTLTPDGFVLVRYRAGDVLPGIEKVAWGVVDGQLLRQPFPAIDGAPPGEPLAMLEGISAVRIRVADRNGWRDDWAPRQPEELPRAVEMTLIRAGGVPVTLKFLVAA</sequence>
<protein>
    <recommendedName>
        <fullName evidence="3">Type II secretion system protein J</fullName>
    </recommendedName>
</protein>
<feature type="compositionally biased region" description="Low complexity" evidence="10">
    <location>
        <begin position="11"/>
        <end position="25"/>
    </location>
</feature>
<evidence type="ECO:0000256" key="3">
    <source>
        <dbReference type="ARBA" id="ARBA00021539"/>
    </source>
</evidence>
<dbReference type="EMBL" id="VFSU01000018">
    <property type="protein sequence ID" value="TPE62476.1"/>
    <property type="molecule type" value="Genomic_DNA"/>
</dbReference>
<evidence type="ECO:0000256" key="10">
    <source>
        <dbReference type="SAM" id="MobiDB-lite"/>
    </source>
</evidence>
<evidence type="ECO:0000256" key="1">
    <source>
        <dbReference type="ARBA" id="ARBA00004377"/>
    </source>
</evidence>
<evidence type="ECO:0000313" key="12">
    <source>
        <dbReference type="EMBL" id="TPE62476.1"/>
    </source>
</evidence>
<dbReference type="GO" id="GO:0015627">
    <property type="term" value="C:type II protein secretion system complex"/>
    <property type="evidence" value="ECO:0007669"/>
    <property type="project" value="InterPro"/>
</dbReference>
<accession>A0A501XPE4</accession>
<keyword evidence="4" id="KW-1003">Cell membrane</keyword>
<evidence type="ECO:0000256" key="2">
    <source>
        <dbReference type="ARBA" id="ARBA00011084"/>
    </source>
</evidence>
<dbReference type="Pfam" id="PF11612">
    <property type="entry name" value="T2SSJ"/>
    <property type="match status" value="1"/>
</dbReference>
<evidence type="ECO:0000256" key="7">
    <source>
        <dbReference type="ARBA" id="ARBA00022692"/>
    </source>
</evidence>
<keyword evidence="6" id="KW-0997">Cell inner membrane</keyword>
<dbReference type="Gene3D" id="3.10.610.10">
    <property type="entry name" value="GSPII I/J protein-like"/>
    <property type="match status" value="1"/>
</dbReference>
<dbReference type="PANTHER" id="PTHR39583:SF2">
    <property type="entry name" value="TYPE II SECRETION SYSTEM PROTEIN J"/>
    <property type="match status" value="1"/>
</dbReference>
<dbReference type="AlphaFoldDB" id="A0A501XPE4"/>
<keyword evidence="7 11" id="KW-0812">Transmembrane</keyword>
<evidence type="ECO:0000256" key="9">
    <source>
        <dbReference type="ARBA" id="ARBA00023136"/>
    </source>
</evidence>
<dbReference type="InterPro" id="IPR051621">
    <property type="entry name" value="T2SS_protein_J"/>
</dbReference>
<keyword evidence="5" id="KW-0488">Methylation</keyword>
<organism evidence="12 13">
    <name type="scientific">Sandaracinobacter neustonicus</name>
    <dbReference type="NCBI Taxonomy" id="1715348"/>
    <lineage>
        <taxon>Bacteria</taxon>
        <taxon>Pseudomonadati</taxon>
        <taxon>Pseudomonadota</taxon>
        <taxon>Alphaproteobacteria</taxon>
        <taxon>Sphingomonadales</taxon>
        <taxon>Sphingosinicellaceae</taxon>
        <taxon>Sandaracinobacter</taxon>
    </lineage>
</organism>
<name>A0A501XPE4_9SPHN</name>
<comment type="similarity">
    <text evidence="2">Belongs to the GSP J family.</text>
</comment>
<dbReference type="PANTHER" id="PTHR39583">
    <property type="entry name" value="TYPE II SECRETION SYSTEM PROTEIN J-RELATED"/>
    <property type="match status" value="1"/>
</dbReference>
<keyword evidence="8 11" id="KW-1133">Transmembrane helix</keyword>
<dbReference type="Pfam" id="PF07963">
    <property type="entry name" value="N_methyl"/>
    <property type="match status" value="1"/>
</dbReference>
<feature type="transmembrane region" description="Helical" evidence="11">
    <location>
        <begin position="63"/>
        <end position="87"/>
    </location>
</feature>
<feature type="region of interest" description="Disordered" evidence="10">
    <location>
        <begin position="1"/>
        <end position="56"/>
    </location>
</feature>
<comment type="subcellular location">
    <subcellularLocation>
        <location evidence="1">Cell inner membrane</location>
        <topology evidence="1">Single-pass membrane protein</topology>
    </subcellularLocation>
</comment>
<dbReference type="InterPro" id="IPR045584">
    <property type="entry name" value="Pilin-like"/>
</dbReference>
<dbReference type="OrthoDB" id="9794345at2"/>
<keyword evidence="13" id="KW-1185">Reference proteome</keyword>
<dbReference type="GO" id="GO:0005886">
    <property type="term" value="C:plasma membrane"/>
    <property type="evidence" value="ECO:0007669"/>
    <property type="project" value="UniProtKB-SubCell"/>
</dbReference>
<evidence type="ECO:0000256" key="6">
    <source>
        <dbReference type="ARBA" id="ARBA00022519"/>
    </source>
</evidence>
<dbReference type="NCBIfam" id="TIGR02532">
    <property type="entry name" value="IV_pilin_GFxxxE"/>
    <property type="match status" value="1"/>
</dbReference>
<dbReference type="Proteomes" id="UP000319897">
    <property type="component" value="Unassembled WGS sequence"/>
</dbReference>
<dbReference type="InterPro" id="IPR012902">
    <property type="entry name" value="N_methyl_site"/>
</dbReference>
<reference evidence="12 13" key="1">
    <citation type="submission" date="2019-06" db="EMBL/GenBank/DDBJ databases">
        <authorList>
            <person name="Lee I."/>
            <person name="Jang G.I."/>
            <person name="Hwang C.Y."/>
        </authorList>
    </citation>
    <scope>NUCLEOTIDE SEQUENCE [LARGE SCALE GENOMIC DNA]</scope>
    <source>
        <strain evidence="12 13">PAMC 28131</strain>
    </source>
</reference>